<name>A0AAJ8M6P2_9TREE</name>
<dbReference type="GeneID" id="30206782"/>
<dbReference type="PANTHER" id="PTHR12271:SF40">
    <property type="entry name" value="POLY(A) RNA POLYMERASE GLD2"/>
    <property type="match status" value="1"/>
</dbReference>
<dbReference type="Gene3D" id="1.10.1410.10">
    <property type="match status" value="1"/>
</dbReference>
<dbReference type="SUPFAM" id="SSF81631">
    <property type="entry name" value="PAP/OAS1 substrate-binding domain"/>
    <property type="match status" value="1"/>
</dbReference>
<feature type="region of interest" description="Disordered" evidence="1">
    <location>
        <begin position="1"/>
        <end position="50"/>
    </location>
</feature>
<reference evidence="3" key="2">
    <citation type="submission" date="2024-02" db="EMBL/GenBank/DDBJ databases">
        <title>Comparative genomics of Cryptococcus and Kwoniella reveals pathogenesis evolution and contrasting modes of karyotype evolution via chromosome fusion or intercentromeric recombination.</title>
        <authorList>
            <person name="Coelho M.A."/>
            <person name="David-Palma M."/>
            <person name="Shea T."/>
            <person name="Bowers K."/>
            <person name="McGinley-Smith S."/>
            <person name="Mohammad A.W."/>
            <person name="Gnirke A."/>
            <person name="Yurkov A.M."/>
            <person name="Nowrousian M."/>
            <person name="Sun S."/>
            <person name="Cuomo C.A."/>
            <person name="Heitman J."/>
        </authorList>
    </citation>
    <scope>NUCLEOTIDE SEQUENCE</scope>
    <source>
        <strain evidence="3">CBS 10118</strain>
    </source>
</reference>
<feature type="domain" description="Poly(A) RNA polymerase mitochondrial-like central palm" evidence="2">
    <location>
        <begin position="55"/>
        <end position="232"/>
    </location>
</feature>
<gene>
    <name evidence="3" type="ORF">I302_103678</name>
</gene>
<reference evidence="3" key="1">
    <citation type="submission" date="2013-07" db="EMBL/GenBank/DDBJ databases">
        <authorList>
            <consortium name="The Broad Institute Genome Sequencing Platform"/>
            <person name="Cuomo C."/>
            <person name="Litvintseva A."/>
            <person name="Chen Y."/>
            <person name="Heitman J."/>
            <person name="Sun S."/>
            <person name="Springer D."/>
            <person name="Dromer F."/>
            <person name="Young S.K."/>
            <person name="Zeng Q."/>
            <person name="Gargeya S."/>
            <person name="Fitzgerald M."/>
            <person name="Abouelleil A."/>
            <person name="Alvarado L."/>
            <person name="Berlin A.M."/>
            <person name="Chapman S.B."/>
            <person name="Dewar J."/>
            <person name="Goldberg J."/>
            <person name="Griggs A."/>
            <person name="Gujja S."/>
            <person name="Hansen M."/>
            <person name="Howarth C."/>
            <person name="Imamovic A."/>
            <person name="Larimer J."/>
            <person name="McCowan C."/>
            <person name="Murphy C."/>
            <person name="Pearson M."/>
            <person name="Priest M."/>
            <person name="Roberts A."/>
            <person name="Saif S."/>
            <person name="Shea T."/>
            <person name="Sykes S."/>
            <person name="Wortman J."/>
            <person name="Nusbaum C."/>
            <person name="Birren B."/>
        </authorList>
    </citation>
    <scope>NUCLEOTIDE SEQUENCE</scope>
    <source>
        <strain evidence="3">CBS 10118</strain>
    </source>
</reference>
<sequence>MPSQPTTNLSSLNERSFPPPPFPGEVSPYKTYYSNPQPRLNIPHPLLHPAENDNLQKSIMTSWQESEPSDERKRDMEDLRVLLTDTINETFFPTLMEDGKRRFEVEIVGSSSWGGEVDSLTDVALVIVDRALPRGYDPSQWLLPSSSTTFGSNTQARRSRYRSSTSQEQSLPECYSLKALSDCIESVGMTHTKRHPLPLPLLKFVDPVRKLGCDLQCNDLSGLYNCSYILSYTTLSPYILRPLIYTIKRWYKLISGKDPKLSNRQNKYKLSSYSLSIMCVAYLQHISQLPNLQEDVVAKKYERMEDWSRDGELTWGEWGRTQGRAAHTAFSKHAKVGWTPRWPEMIAADAVRGFFTHFSQPSTQDTAARSSCIAIDKASDVTGETQVDQPTSKSMTDQDHFSPLTQIISPLNGGIIPRSAPYKDPTYQDIEHTQITYLTMTGYDPSQISVIMQQFRIAKSLEIERLMGKGDEGVQAYGWEGRKLVIQDPFKWGKSQVGDMTEEICDDFFECITQTHERLERLGSRAGIEDILTF</sequence>
<dbReference type="EMBL" id="CP144542">
    <property type="protein sequence ID" value="WVW81683.1"/>
    <property type="molecule type" value="Genomic_DNA"/>
</dbReference>
<keyword evidence="4" id="KW-1185">Reference proteome</keyword>
<evidence type="ECO:0000313" key="4">
    <source>
        <dbReference type="Proteomes" id="UP000092730"/>
    </source>
</evidence>
<evidence type="ECO:0000313" key="3">
    <source>
        <dbReference type="EMBL" id="WVW81683.1"/>
    </source>
</evidence>
<organism evidence="3 4">
    <name type="scientific">Kwoniella bestiolae CBS 10118</name>
    <dbReference type="NCBI Taxonomy" id="1296100"/>
    <lineage>
        <taxon>Eukaryota</taxon>
        <taxon>Fungi</taxon>
        <taxon>Dikarya</taxon>
        <taxon>Basidiomycota</taxon>
        <taxon>Agaricomycotina</taxon>
        <taxon>Tremellomycetes</taxon>
        <taxon>Tremellales</taxon>
        <taxon>Cryptococcaceae</taxon>
        <taxon>Kwoniella</taxon>
    </lineage>
</organism>
<evidence type="ECO:0000259" key="2">
    <source>
        <dbReference type="Pfam" id="PF22600"/>
    </source>
</evidence>
<proteinExistence type="predicted"/>
<dbReference type="GO" id="GO:0031123">
    <property type="term" value="P:RNA 3'-end processing"/>
    <property type="evidence" value="ECO:0007669"/>
    <property type="project" value="TreeGrafter"/>
</dbReference>
<feature type="compositionally biased region" description="Polar residues" evidence="1">
    <location>
        <begin position="1"/>
        <end position="14"/>
    </location>
</feature>
<dbReference type="PANTHER" id="PTHR12271">
    <property type="entry name" value="POLY A POLYMERASE CID PAP -RELATED"/>
    <property type="match status" value="1"/>
</dbReference>
<dbReference type="Pfam" id="PF22600">
    <property type="entry name" value="MTPAP-like_central"/>
    <property type="match status" value="1"/>
</dbReference>
<dbReference type="AlphaFoldDB" id="A0AAJ8M6P2"/>
<protein>
    <recommendedName>
        <fullName evidence="2">Poly(A) RNA polymerase mitochondrial-like central palm domain-containing protein</fullName>
    </recommendedName>
</protein>
<dbReference type="GO" id="GO:0016779">
    <property type="term" value="F:nucleotidyltransferase activity"/>
    <property type="evidence" value="ECO:0007669"/>
    <property type="project" value="TreeGrafter"/>
</dbReference>
<dbReference type="KEGG" id="kbi:30206782"/>
<evidence type="ECO:0000256" key="1">
    <source>
        <dbReference type="SAM" id="MobiDB-lite"/>
    </source>
</evidence>
<accession>A0AAJ8M6P2</accession>
<dbReference type="RefSeq" id="XP_065725788.1">
    <property type="nucleotide sequence ID" value="XM_065869716.1"/>
</dbReference>
<dbReference type="Proteomes" id="UP000092730">
    <property type="component" value="Chromosome 2"/>
</dbReference>
<dbReference type="InterPro" id="IPR054708">
    <property type="entry name" value="MTPAP-like_central"/>
</dbReference>